<organism evidence="1 2">
    <name type="scientific">Pneumocystis oryctolagi</name>
    <dbReference type="NCBI Taxonomy" id="42067"/>
    <lineage>
        <taxon>Eukaryota</taxon>
        <taxon>Fungi</taxon>
        <taxon>Dikarya</taxon>
        <taxon>Ascomycota</taxon>
        <taxon>Taphrinomycotina</taxon>
        <taxon>Pneumocystomycetes</taxon>
        <taxon>Pneumocystaceae</taxon>
        <taxon>Pneumocystis</taxon>
    </lineage>
</organism>
<reference evidence="1 2" key="1">
    <citation type="journal article" date="2021" name="Commun. Biol.">
        <title>Genomic insights into the host specific adaptation of the Pneumocystis genus.</title>
        <authorList>
            <person name="Cisse O.H."/>
            <person name="Ma L."/>
            <person name="Dekker J.P."/>
            <person name="Khil P.P."/>
            <person name="Youn J.-H."/>
            <person name="Brenchley J.M."/>
            <person name="Blair R."/>
            <person name="Pahar B."/>
            <person name="Chabe M."/>
            <person name="Van Rompay K.K.A."/>
            <person name="Keesler R."/>
            <person name="Sukura A."/>
            <person name="Hirsch V."/>
            <person name="Kutty G."/>
            <person name="Liu Y."/>
            <person name="Peng L."/>
            <person name="Chen J."/>
            <person name="Song J."/>
            <person name="Weissenbacher-Lang C."/>
            <person name="Xu J."/>
            <person name="Upham N.S."/>
            <person name="Stajich J.E."/>
            <person name="Cuomo C.A."/>
            <person name="Cushion M.T."/>
            <person name="Kovacs J.A."/>
        </authorList>
    </citation>
    <scope>NUCLEOTIDE SEQUENCE [LARGE SCALE GENOMIC DNA]</scope>
    <source>
        <strain evidence="1 2">RABM</strain>
    </source>
</reference>
<proteinExistence type="predicted"/>
<gene>
    <name evidence="1" type="ORF">PORY_002575</name>
</gene>
<sequence length="241" mass="29008">MSLLTNSHLIFLLESAFHSILERNKLKSLNLETSLEDEQQIHKTMKSIKEGIHDFEKKQCDFEKKTNISTNILKQREYILIKLQDYYRRLEEMLESGSTDDYEFMMDLVKEQKEFELENDFSEISNLKKTDSNNICIDNFQKNQILKTQKQIMKEQDLSLNNLYNSVSVQKKLTIQMESELELHNEFLEEMEVLVDKSQRKLEESGRKIEQFTKYTKKKYNTLWIILHNNFYIWDSVKFFI</sequence>
<dbReference type="EMBL" id="JABTEG010000012">
    <property type="protein sequence ID" value="KAG4304052.1"/>
    <property type="molecule type" value="Genomic_DNA"/>
</dbReference>
<evidence type="ECO:0000313" key="2">
    <source>
        <dbReference type="Proteomes" id="UP000768646"/>
    </source>
</evidence>
<comment type="caution">
    <text evidence="1">The sequence shown here is derived from an EMBL/GenBank/DDBJ whole genome shotgun (WGS) entry which is preliminary data.</text>
</comment>
<dbReference type="Proteomes" id="UP000768646">
    <property type="component" value="Unassembled WGS sequence"/>
</dbReference>
<keyword evidence="2" id="KW-1185">Reference proteome</keyword>
<evidence type="ECO:0000313" key="1">
    <source>
        <dbReference type="EMBL" id="KAG4304052.1"/>
    </source>
</evidence>
<name>A0ACB7C8N9_9ASCO</name>
<accession>A0ACB7C8N9</accession>
<protein>
    <submittedName>
        <fullName evidence="1">Uncharacterized protein</fullName>
    </submittedName>
</protein>